<reference evidence="1 2" key="1">
    <citation type="journal article" date="2012" name="J. Bacteriol.">
        <title>Genome sequence of the highly efficient arsenite-oxidizing bacterium Achromobacter arsenitoxydans SY8.</title>
        <authorList>
            <person name="Li X."/>
            <person name="Hu Y."/>
            <person name="Gong J."/>
            <person name="Lin Y."/>
            <person name="Johnstone L."/>
            <person name="Rensing C."/>
            <person name="Wang G."/>
        </authorList>
    </citation>
    <scope>NUCLEOTIDE SEQUENCE [LARGE SCALE GENOMIC DNA]</scope>
    <source>
        <strain evidence="1 2">SY8</strain>
    </source>
</reference>
<keyword evidence="2" id="KW-1185">Reference proteome</keyword>
<dbReference type="EMBL" id="AGUF01000068">
    <property type="protein sequence ID" value="EHK64163.1"/>
    <property type="molecule type" value="Genomic_DNA"/>
</dbReference>
<evidence type="ECO:0000313" key="2">
    <source>
        <dbReference type="Proteomes" id="UP000003113"/>
    </source>
</evidence>
<organism evidence="1 2">
    <name type="scientific">Achromobacter arsenitoxydans SY8</name>
    <dbReference type="NCBI Taxonomy" id="477184"/>
    <lineage>
        <taxon>Bacteria</taxon>
        <taxon>Pseudomonadati</taxon>
        <taxon>Pseudomonadota</taxon>
        <taxon>Betaproteobacteria</taxon>
        <taxon>Burkholderiales</taxon>
        <taxon>Alcaligenaceae</taxon>
        <taxon>Achromobacter</taxon>
    </lineage>
</organism>
<dbReference type="Proteomes" id="UP000003113">
    <property type="component" value="Unassembled WGS sequence"/>
</dbReference>
<dbReference type="RefSeq" id="WP_008166279.1">
    <property type="nucleotide sequence ID" value="NZ_AGUF01000068.1"/>
</dbReference>
<proteinExistence type="predicted"/>
<name>H0FC31_9BURK</name>
<comment type="caution">
    <text evidence="1">The sequence shown here is derived from an EMBL/GenBank/DDBJ whole genome shotgun (WGS) entry which is preliminary data.</text>
</comment>
<sequence length="290" mass="32310">MATLHRNDRSALPSEITLVQGNELLLKVLGLGPNKKHLVFKGNQPSVLRVEAIRPDHRNREQSIKLISLATNSQQEKFVEVAAFVDEQPMIKIDPSTQRLRVKVVPGLKLPSEGTEAGLLARLLIAEAVSPDDERYAGQSDALESMMWIKRVLQNRLSAGAQHFSLKPASLNPKAIRNLVDVVRIPGQVAFFKNYPVLPSELTRRINRTLSIANDATDGRYQRYRLFVKAAIEVAQSTEAVADPCATGLYAWRTHLSASPGPNFVFFQTKGGQDFYTLTPAYRSEVLKIR</sequence>
<dbReference type="eggNOG" id="ENOG5033IBX">
    <property type="taxonomic scope" value="Bacteria"/>
</dbReference>
<dbReference type="AlphaFoldDB" id="H0FC31"/>
<dbReference type="STRING" id="477184.KYC_21701"/>
<dbReference type="OrthoDB" id="8974285at2"/>
<evidence type="ECO:0000313" key="1">
    <source>
        <dbReference type="EMBL" id="EHK64163.1"/>
    </source>
</evidence>
<protein>
    <submittedName>
        <fullName evidence="1">Uncharacterized protein</fullName>
    </submittedName>
</protein>
<gene>
    <name evidence="1" type="ORF">KYC_21701</name>
</gene>
<accession>H0FC31</accession>